<proteinExistence type="predicted"/>
<organism evidence="2">
    <name type="scientific">marine sediment metagenome</name>
    <dbReference type="NCBI Taxonomy" id="412755"/>
    <lineage>
        <taxon>unclassified sequences</taxon>
        <taxon>metagenomes</taxon>
        <taxon>ecological metagenomes</taxon>
    </lineage>
</organism>
<dbReference type="GO" id="GO:0016757">
    <property type="term" value="F:glycosyltransferase activity"/>
    <property type="evidence" value="ECO:0007669"/>
    <property type="project" value="InterPro"/>
</dbReference>
<dbReference type="Pfam" id="PF00534">
    <property type="entry name" value="Glycos_transf_1"/>
    <property type="match status" value="1"/>
</dbReference>
<dbReference type="Gene3D" id="3.40.50.2000">
    <property type="entry name" value="Glycogen Phosphorylase B"/>
    <property type="match status" value="2"/>
</dbReference>
<name>X0Z698_9ZZZZ</name>
<dbReference type="PANTHER" id="PTHR45947">
    <property type="entry name" value="SULFOQUINOVOSYL TRANSFERASE SQD2"/>
    <property type="match status" value="1"/>
</dbReference>
<evidence type="ECO:0000313" key="2">
    <source>
        <dbReference type="EMBL" id="GAG64629.1"/>
    </source>
</evidence>
<dbReference type="AlphaFoldDB" id="X0Z698"/>
<gene>
    <name evidence="2" type="ORF">S01H4_20465</name>
</gene>
<sequence>MTAESMACGTPVVCFDATGPKDIVSHKIDGYKAEPFDSSDLANGIIWVLKDRARWEKLSKHARRKVKEKFDVHNIAKKYMKLYKKVMTCNG</sequence>
<comment type="caution">
    <text evidence="2">The sequence shown here is derived from an EMBL/GenBank/DDBJ whole genome shotgun (WGS) entry which is preliminary data.</text>
</comment>
<dbReference type="PANTHER" id="PTHR45947:SF3">
    <property type="entry name" value="SULFOQUINOVOSYL TRANSFERASE SQD2"/>
    <property type="match status" value="1"/>
</dbReference>
<dbReference type="SUPFAM" id="SSF53756">
    <property type="entry name" value="UDP-Glycosyltransferase/glycogen phosphorylase"/>
    <property type="match status" value="1"/>
</dbReference>
<evidence type="ECO:0000259" key="1">
    <source>
        <dbReference type="Pfam" id="PF00534"/>
    </source>
</evidence>
<dbReference type="InterPro" id="IPR050194">
    <property type="entry name" value="Glycosyltransferase_grp1"/>
</dbReference>
<protein>
    <recommendedName>
        <fullName evidence="1">Glycosyl transferase family 1 domain-containing protein</fullName>
    </recommendedName>
</protein>
<dbReference type="InterPro" id="IPR001296">
    <property type="entry name" value="Glyco_trans_1"/>
</dbReference>
<feature type="domain" description="Glycosyl transferase family 1" evidence="1">
    <location>
        <begin position="4"/>
        <end position="64"/>
    </location>
</feature>
<accession>X0Z698</accession>
<dbReference type="EMBL" id="BART01009206">
    <property type="protein sequence ID" value="GAG64629.1"/>
    <property type="molecule type" value="Genomic_DNA"/>
</dbReference>
<reference evidence="2" key="1">
    <citation type="journal article" date="2014" name="Front. Microbiol.">
        <title>High frequency of phylogenetically diverse reductive dehalogenase-homologous genes in deep subseafloor sedimentary metagenomes.</title>
        <authorList>
            <person name="Kawai M."/>
            <person name="Futagami T."/>
            <person name="Toyoda A."/>
            <person name="Takaki Y."/>
            <person name="Nishi S."/>
            <person name="Hori S."/>
            <person name="Arai W."/>
            <person name="Tsubouchi T."/>
            <person name="Morono Y."/>
            <person name="Uchiyama I."/>
            <person name="Ito T."/>
            <person name="Fujiyama A."/>
            <person name="Inagaki F."/>
            <person name="Takami H."/>
        </authorList>
    </citation>
    <scope>NUCLEOTIDE SEQUENCE</scope>
    <source>
        <strain evidence="2">Expedition CK06-06</strain>
    </source>
</reference>